<dbReference type="InterPro" id="IPR036388">
    <property type="entry name" value="WH-like_DNA-bd_sf"/>
</dbReference>
<evidence type="ECO:0000259" key="6">
    <source>
        <dbReference type="Pfam" id="PF08100"/>
    </source>
</evidence>
<evidence type="ECO:0000256" key="4">
    <source>
        <dbReference type="PIRSR" id="PIRSR005739-1"/>
    </source>
</evidence>
<dbReference type="InterPro" id="IPR036390">
    <property type="entry name" value="WH_DNA-bd_sf"/>
</dbReference>
<sequence>MSNVPKVEALQNASNVVALLSQGSDPFISEEVRVQALQAANLVIRALEKPEDGLIKFAFSPATWMAIRVCAQLNVFDMITKNETISAAEIARLGNADETLIRRLLRVLTAAGFVAEKGDGVYGPTHWTVHINSRLAQGMLKFIYDSSMLPIAQGANWFKETSYRNPLDPQHGMFQENKEIWDNANTFFEGDRGSRPSWLTWFPTKEKFFPEGHQEQAPLLVDVAGGRGHDLMEFLEKYPDELGPFVLQDQQLVLDSALSLSPKIEKLPFDLFQDPPVKGARIYFMKFILHDYADEQCIQILHNVKASMVKGYSYLVINDFILPDIGCGLLQSQWDLMVMVLLSSMERTETQWKTLLESAGLSIEGMYPPPGEAQGIIVATL</sequence>
<accession>A0A4Z0YXI9</accession>
<dbReference type="Gene3D" id="1.10.10.10">
    <property type="entry name" value="Winged helix-like DNA-binding domain superfamily/Winged helix DNA-binding domain"/>
    <property type="match status" value="1"/>
</dbReference>
<dbReference type="PROSITE" id="PS51683">
    <property type="entry name" value="SAM_OMT_II"/>
    <property type="match status" value="1"/>
</dbReference>
<dbReference type="GO" id="GO:0046983">
    <property type="term" value="F:protein dimerization activity"/>
    <property type="evidence" value="ECO:0007669"/>
    <property type="project" value="InterPro"/>
</dbReference>
<organism evidence="7 8">
    <name type="scientific">Xylaria hypoxylon</name>
    <dbReference type="NCBI Taxonomy" id="37992"/>
    <lineage>
        <taxon>Eukaryota</taxon>
        <taxon>Fungi</taxon>
        <taxon>Dikarya</taxon>
        <taxon>Ascomycota</taxon>
        <taxon>Pezizomycotina</taxon>
        <taxon>Sordariomycetes</taxon>
        <taxon>Xylariomycetidae</taxon>
        <taxon>Xylariales</taxon>
        <taxon>Xylariaceae</taxon>
        <taxon>Xylaria</taxon>
    </lineage>
</organism>
<dbReference type="InterPro" id="IPR012967">
    <property type="entry name" value="COMT_dimerisation"/>
</dbReference>
<proteinExistence type="predicted"/>
<dbReference type="InterPro" id="IPR001077">
    <property type="entry name" value="COMT_C"/>
</dbReference>
<feature type="domain" description="O-methyltransferase C-terminal" evidence="5">
    <location>
        <begin position="217"/>
        <end position="361"/>
    </location>
</feature>
<dbReference type="OrthoDB" id="3340390at2759"/>
<dbReference type="GO" id="GO:0008171">
    <property type="term" value="F:O-methyltransferase activity"/>
    <property type="evidence" value="ECO:0007669"/>
    <property type="project" value="InterPro"/>
</dbReference>
<reference evidence="7 8" key="1">
    <citation type="submission" date="2019-03" db="EMBL/GenBank/DDBJ databases">
        <title>Draft genome sequence of Xylaria hypoxylon DSM 108379, a ubiquitous saprotrophic-parasitic fungi on hardwood.</title>
        <authorList>
            <person name="Buettner E."/>
            <person name="Leonhardt S."/>
            <person name="Gebauer A.M."/>
            <person name="Liers C."/>
            <person name="Hofrichter M."/>
            <person name="Kellner H."/>
        </authorList>
    </citation>
    <scope>NUCLEOTIDE SEQUENCE [LARGE SCALE GENOMIC DNA]</scope>
    <source>
        <strain evidence="7 8">DSM 108379</strain>
    </source>
</reference>
<keyword evidence="2" id="KW-0808">Transferase</keyword>
<dbReference type="Proteomes" id="UP000297716">
    <property type="component" value="Unassembled WGS sequence"/>
</dbReference>
<evidence type="ECO:0000313" key="8">
    <source>
        <dbReference type="Proteomes" id="UP000297716"/>
    </source>
</evidence>
<gene>
    <name evidence="7" type="ORF">E0Z10_g6676</name>
</gene>
<evidence type="ECO:0000313" key="7">
    <source>
        <dbReference type="EMBL" id="TGJ82106.1"/>
    </source>
</evidence>
<evidence type="ECO:0000256" key="1">
    <source>
        <dbReference type="ARBA" id="ARBA00022603"/>
    </source>
</evidence>
<dbReference type="InterPro" id="IPR029063">
    <property type="entry name" value="SAM-dependent_MTases_sf"/>
</dbReference>
<protein>
    <submittedName>
        <fullName evidence="7">Uncharacterized protein</fullName>
    </submittedName>
</protein>
<keyword evidence="3" id="KW-0949">S-adenosyl-L-methionine</keyword>
<feature type="active site" description="Proton acceptor" evidence="4">
    <location>
        <position position="290"/>
    </location>
</feature>
<name>A0A4Z0YXI9_9PEZI</name>
<dbReference type="Pfam" id="PF08100">
    <property type="entry name" value="Dimerisation"/>
    <property type="match status" value="1"/>
</dbReference>
<dbReference type="InterPro" id="IPR016461">
    <property type="entry name" value="COMT-like"/>
</dbReference>
<evidence type="ECO:0000256" key="2">
    <source>
        <dbReference type="ARBA" id="ARBA00022679"/>
    </source>
</evidence>
<dbReference type="PANTHER" id="PTHR43712">
    <property type="entry name" value="PUTATIVE (AFU_ORTHOLOGUE AFUA_4G14580)-RELATED"/>
    <property type="match status" value="1"/>
</dbReference>
<dbReference type="Gene3D" id="3.40.50.150">
    <property type="entry name" value="Vaccinia Virus protein VP39"/>
    <property type="match status" value="1"/>
</dbReference>
<keyword evidence="8" id="KW-1185">Reference proteome</keyword>
<dbReference type="PIRSF" id="PIRSF005739">
    <property type="entry name" value="O-mtase"/>
    <property type="match status" value="1"/>
</dbReference>
<dbReference type="PANTHER" id="PTHR43712:SF1">
    <property type="entry name" value="HYPOTHETICAL O-METHYLTRANSFERASE (EUROFUNG)-RELATED"/>
    <property type="match status" value="1"/>
</dbReference>
<dbReference type="AlphaFoldDB" id="A0A4Z0YXI9"/>
<evidence type="ECO:0000256" key="3">
    <source>
        <dbReference type="ARBA" id="ARBA00022691"/>
    </source>
</evidence>
<dbReference type="EMBL" id="SKBN01000141">
    <property type="protein sequence ID" value="TGJ82106.1"/>
    <property type="molecule type" value="Genomic_DNA"/>
</dbReference>
<keyword evidence="1" id="KW-0489">Methyltransferase</keyword>
<dbReference type="GO" id="GO:0032259">
    <property type="term" value="P:methylation"/>
    <property type="evidence" value="ECO:0007669"/>
    <property type="project" value="UniProtKB-KW"/>
</dbReference>
<dbReference type="Pfam" id="PF00891">
    <property type="entry name" value="Methyltransf_2"/>
    <property type="match status" value="1"/>
</dbReference>
<comment type="caution">
    <text evidence="7">The sequence shown here is derived from an EMBL/GenBank/DDBJ whole genome shotgun (WGS) entry which is preliminary data.</text>
</comment>
<dbReference type="SUPFAM" id="SSF53335">
    <property type="entry name" value="S-adenosyl-L-methionine-dependent methyltransferases"/>
    <property type="match status" value="1"/>
</dbReference>
<evidence type="ECO:0000259" key="5">
    <source>
        <dbReference type="Pfam" id="PF00891"/>
    </source>
</evidence>
<dbReference type="STRING" id="37992.A0A4Z0YXI9"/>
<dbReference type="SUPFAM" id="SSF46785">
    <property type="entry name" value="Winged helix' DNA-binding domain"/>
    <property type="match status" value="1"/>
</dbReference>
<feature type="domain" description="O-methyltransferase dimerisation" evidence="6">
    <location>
        <begin position="61"/>
        <end position="125"/>
    </location>
</feature>